<keyword evidence="2" id="KW-1185">Reference proteome</keyword>
<dbReference type="GO" id="GO:0016799">
    <property type="term" value="F:hydrolase activity, hydrolyzing N-glycosyl compounds"/>
    <property type="evidence" value="ECO:0007669"/>
    <property type="project" value="InterPro"/>
</dbReference>
<dbReference type="EMBL" id="JARIHO010000002">
    <property type="protein sequence ID" value="KAJ7366975.1"/>
    <property type="molecule type" value="Genomic_DNA"/>
</dbReference>
<dbReference type="AlphaFoldDB" id="A0AAD7ASA1"/>
<reference evidence="1" key="1">
    <citation type="submission" date="2023-03" db="EMBL/GenBank/DDBJ databases">
        <title>Massive genome expansion in bonnet fungi (Mycena s.s.) driven by repeated elements and novel gene families across ecological guilds.</title>
        <authorList>
            <consortium name="Lawrence Berkeley National Laboratory"/>
            <person name="Harder C.B."/>
            <person name="Miyauchi S."/>
            <person name="Viragh M."/>
            <person name="Kuo A."/>
            <person name="Thoen E."/>
            <person name="Andreopoulos B."/>
            <person name="Lu D."/>
            <person name="Skrede I."/>
            <person name="Drula E."/>
            <person name="Henrissat B."/>
            <person name="Morin E."/>
            <person name="Kohler A."/>
            <person name="Barry K."/>
            <person name="LaButti K."/>
            <person name="Morin E."/>
            <person name="Salamov A."/>
            <person name="Lipzen A."/>
            <person name="Mereny Z."/>
            <person name="Hegedus B."/>
            <person name="Baldrian P."/>
            <person name="Stursova M."/>
            <person name="Weitz H."/>
            <person name="Taylor A."/>
            <person name="Grigoriev I.V."/>
            <person name="Nagy L.G."/>
            <person name="Martin F."/>
            <person name="Kauserud H."/>
        </authorList>
    </citation>
    <scope>NUCLEOTIDE SEQUENCE</scope>
    <source>
        <strain evidence="1">CBHHK002</strain>
    </source>
</reference>
<name>A0AAD7ASA1_9AGAR</name>
<dbReference type="Gene3D" id="3.90.245.10">
    <property type="entry name" value="Ribonucleoside hydrolase-like"/>
    <property type="match status" value="1"/>
</dbReference>
<gene>
    <name evidence="1" type="ORF">DFH08DRAFT_836155</name>
</gene>
<dbReference type="SUPFAM" id="SSF53590">
    <property type="entry name" value="Nucleoside hydrolase"/>
    <property type="match status" value="1"/>
</dbReference>
<evidence type="ECO:0000313" key="2">
    <source>
        <dbReference type="Proteomes" id="UP001218218"/>
    </source>
</evidence>
<sequence>MAYSKVVMIDCPDPDNVLMALWVLKQFPDSPVAIVLSARPVSFKAALYRNAFQRLLNAVGDIRKLINPLTENSLRDAEKTWLKDLPQKDRAWFRVSDDFSDPTVREDTRLYMQVTAFRMVNFWKAHGIGPTRYRIYWDKASMTNAKIGVGMAHSFHVHDWSFDFNGDERQRYDQALRSISDAEGNVIVPLSDGYRVQNRAICIDYVARMAQASGWTAENILGDFDHFIVENKTAGVVADLYVGGPFPDALAYVQRAPVTEVVGMGGNLKSGSTLFANQFNFHVALESATEFLTYVVDHKIKLTLLPTECVKGSVFALSREELFTVFEASEAAVRVCLQYYDSANGHGQSFPLFDLIAVLTVQHRDLYPRKAVRVRRVDEKTPDANRQDVIEWVEDPKGHIQMYWPDQDHMKLKKAELLDAIRATVE</sequence>
<dbReference type="Proteomes" id="UP001218218">
    <property type="component" value="Unassembled WGS sequence"/>
</dbReference>
<protein>
    <submittedName>
        <fullName evidence="1">Uncharacterized protein</fullName>
    </submittedName>
</protein>
<comment type="caution">
    <text evidence="1">The sequence shown here is derived from an EMBL/GenBank/DDBJ whole genome shotgun (WGS) entry which is preliminary data.</text>
</comment>
<dbReference type="InterPro" id="IPR036452">
    <property type="entry name" value="Ribo_hydro-like"/>
</dbReference>
<organism evidence="1 2">
    <name type="scientific">Mycena albidolilacea</name>
    <dbReference type="NCBI Taxonomy" id="1033008"/>
    <lineage>
        <taxon>Eukaryota</taxon>
        <taxon>Fungi</taxon>
        <taxon>Dikarya</taxon>
        <taxon>Basidiomycota</taxon>
        <taxon>Agaricomycotina</taxon>
        <taxon>Agaricomycetes</taxon>
        <taxon>Agaricomycetidae</taxon>
        <taxon>Agaricales</taxon>
        <taxon>Marasmiineae</taxon>
        <taxon>Mycenaceae</taxon>
        <taxon>Mycena</taxon>
    </lineage>
</organism>
<proteinExistence type="predicted"/>
<evidence type="ECO:0000313" key="1">
    <source>
        <dbReference type="EMBL" id="KAJ7366975.1"/>
    </source>
</evidence>
<accession>A0AAD7ASA1</accession>